<accession>A0A5C6ZDX8</accession>
<gene>
    <name evidence="1" type="ORF">ESY86_15900</name>
</gene>
<reference evidence="1 2" key="1">
    <citation type="submission" date="2019-08" db="EMBL/GenBank/DDBJ databases">
        <title>Genomes of Subsaximicrobium wynnwilliamsii strains.</title>
        <authorList>
            <person name="Bowman J.P."/>
        </authorList>
    </citation>
    <scope>NUCLEOTIDE SEQUENCE [LARGE SCALE GENOMIC DNA]</scope>
    <source>
        <strain evidence="1 2">2-80-2</strain>
    </source>
</reference>
<dbReference type="Proteomes" id="UP000321578">
    <property type="component" value="Unassembled WGS sequence"/>
</dbReference>
<evidence type="ECO:0000313" key="1">
    <source>
        <dbReference type="EMBL" id="TXD87792.1"/>
    </source>
</evidence>
<dbReference type="Pfam" id="PF09365">
    <property type="entry name" value="DUF2461"/>
    <property type="match status" value="1"/>
</dbReference>
<dbReference type="NCBIfam" id="TIGR02453">
    <property type="entry name" value="TIGR02453 family protein"/>
    <property type="match status" value="1"/>
</dbReference>
<dbReference type="EMBL" id="VORO01000020">
    <property type="protein sequence ID" value="TXD87792.1"/>
    <property type="molecule type" value="Genomic_DNA"/>
</dbReference>
<proteinExistence type="predicted"/>
<dbReference type="AlphaFoldDB" id="A0A5C6ZDX8"/>
<protein>
    <submittedName>
        <fullName evidence="1">DUF2461 domain-containing protein</fullName>
    </submittedName>
</protein>
<dbReference type="PANTHER" id="PTHR36452">
    <property type="entry name" value="CHROMOSOME 12, WHOLE GENOME SHOTGUN SEQUENCE"/>
    <property type="match status" value="1"/>
</dbReference>
<keyword evidence="2" id="KW-1185">Reference proteome</keyword>
<sequence length="223" mass="25875">MVDKAYIFRFLRDLGNNNSKEWMDDNRAGYHTMKERWLEEIDLILKRLAQYDTHYETVNPKKTISRINNNRRFHPEKPTYKQNLTCSPAGKKEKGKSTFFISIGPDQSFIGGGLYHPSKEHLEKIRAAIDYNGDTLKTILNEKQFKSFYGGLNTYDDKLVTSPQNYDKNHAHIDLINHKSFTATIDLTEAQVTSAHFVDLVEEAFLKYKPLDDYLVKAITMDS</sequence>
<name>A0A5C6ZDX8_9FLAO</name>
<organism evidence="1 2">
    <name type="scientific">Subsaximicrobium wynnwilliamsii</name>
    <dbReference type="NCBI Taxonomy" id="291179"/>
    <lineage>
        <taxon>Bacteria</taxon>
        <taxon>Pseudomonadati</taxon>
        <taxon>Bacteroidota</taxon>
        <taxon>Flavobacteriia</taxon>
        <taxon>Flavobacteriales</taxon>
        <taxon>Flavobacteriaceae</taxon>
        <taxon>Subsaximicrobium</taxon>
    </lineage>
</organism>
<dbReference type="RefSeq" id="WP_147087575.1">
    <property type="nucleotide sequence ID" value="NZ_VORM01000020.1"/>
</dbReference>
<comment type="caution">
    <text evidence="1">The sequence shown here is derived from an EMBL/GenBank/DDBJ whole genome shotgun (WGS) entry which is preliminary data.</text>
</comment>
<dbReference type="PIRSF" id="PIRSF028451">
    <property type="entry name" value="UCP028451"/>
    <property type="match status" value="1"/>
</dbReference>
<evidence type="ECO:0000313" key="2">
    <source>
        <dbReference type="Proteomes" id="UP000321578"/>
    </source>
</evidence>
<dbReference type="InterPro" id="IPR015996">
    <property type="entry name" value="UCP028451"/>
</dbReference>
<dbReference type="PANTHER" id="PTHR36452:SF1">
    <property type="entry name" value="DUF2461 DOMAIN-CONTAINING PROTEIN"/>
    <property type="match status" value="1"/>
</dbReference>
<dbReference type="InterPro" id="IPR012808">
    <property type="entry name" value="CHP02453"/>
</dbReference>
<dbReference type="OrthoDB" id="9794241at2"/>